<gene>
    <name evidence="2" type="ORF">NCGR_LOCUS51231</name>
</gene>
<accession>A0A811RCF5</accession>
<name>A0A811RCF5_9POAL</name>
<comment type="caution">
    <text evidence="2">The sequence shown here is derived from an EMBL/GenBank/DDBJ whole genome shotgun (WGS) entry which is preliminary data.</text>
</comment>
<dbReference type="EMBL" id="CAJGYO010000014">
    <property type="protein sequence ID" value="CAD6267926.1"/>
    <property type="molecule type" value="Genomic_DNA"/>
</dbReference>
<proteinExistence type="predicted"/>
<protein>
    <submittedName>
        <fullName evidence="2">Uncharacterized protein</fullName>
    </submittedName>
</protein>
<feature type="region of interest" description="Disordered" evidence="1">
    <location>
        <begin position="1"/>
        <end position="68"/>
    </location>
</feature>
<evidence type="ECO:0000256" key="1">
    <source>
        <dbReference type="SAM" id="MobiDB-lite"/>
    </source>
</evidence>
<dbReference type="AlphaFoldDB" id="A0A811RCF5"/>
<evidence type="ECO:0000313" key="2">
    <source>
        <dbReference type="EMBL" id="CAD6267926.1"/>
    </source>
</evidence>
<keyword evidence="3" id="KW-1185">Reference proteome</keyword>
<reference evidence="2" key="1">
    <citation type="submission" date="2020-10" db="EMBL/GenBank/DDBJ databases">
        <authorList>
            <person name="Han B."/>
            <person name="Lu T."/>
            <person name="Zhao Q."/>
            <person name="Huang X."/>
            <person name="Zhao Y."/>
        </authorList>
    </citation>
    <scope>NUCLEOTIDE SEQUENCE</scope>
</reference>
<evidence type="ECO:0000313" key="3">
    <source>
        <dbReference type="Proteomes" id="UP000604825"/>
    </source>
</evidence>
<dbReference type="Proteomes" id="UP000604825">
    <property type="component" value="Unassembled WGS sequence"/>
</dbReference>
<feature type="region of interest" description="Disordered" evidence="1">
    <location>
        <begin position="83"/>
        <end position="134"/>
    </location>
</feature>
<organism evidence="2 3">
    <name type="scientific">Miscanthus lutarioriparius</name>
    <dbReference type="NCBI Taxonomy" id="422564"/>
    <lineage>
        <taxon>Eukaryota</taxon>
        <taxon>Viridiplantae</taxon>
        <taxon>Streptophyta</taxon>
        <taxon>Embryophyta</taxon>
        <taxon>Tracheophyta</taxon>
        <taxon>Spermatophyta</taxon>
        <taxon>Magnoliopsida</taxon>
        <taxon>Liliopsida</taxon>
        <taxon>Poales</taxon>
        <taxon>Poaceae</taxon>
        <taxon>PACMAD clade</taxon>
        <taxon>Panicoideae</taxon>
        <taxon>Andropogonodae</taxon>
        <taxon>Andropogoneae</taxon>
        <taxon>Saccharinae</taxon>
        <taxon>Miscanthus</taxon>
    </lineage>
</organism>
<sequence>MEGQAPDATAMEDQPPDAMVGPSLPLAMAAEGQTAAAKRLATRARDDLATTDAPDLDATDAQGLPPPIAQGLAAAVDDVVVPEGSMDGEAPSPATAIFRNFSKNPGSGGEPASPGSKGGGSQETCPGTGSGLGRTYVLTTVTEGAVSAIKQSRQIHV</sequence>